<dbReference type="GO" id="GO:0070573">
    <property type="term" value="F:metallodipeptidase activity"/>
    <property type="evidence" value="ECO:0007669"/>
    <property type="project" value="InterPro"/>
</dbReference>
<dbReference type="PANTHER" id="PTHR10443">
    <property type="entry name" value="MICROSOMAL DIPEPTIDASE"/>
    <property type="match status" value="1"/>
</dbReference>
<dbReference type="PROSITE" id="PS51365">
    <property type="entry name" value="RENAL_DIPEPTIDASE_2"/>
    <property type="match status" value="1"/>
</dbReference>
<dbReference type="GO" id="GO:0006508">
    <property type="term" value="P:proteolysis"/>
    <property type="evidence" value="ECO:0007669"/>
    <property type="project" value="InterPro"/>
</dbReference>
<reference evidence="1 2" key="1">
    <citation type="submission" date="2019-01" db="EMBL/GenBank/DDBJ databases">
        <title>Nocardioides guangzhouensis sp. nov., an actinobacterium isolated from soil.</title>
        <authorList>
            <person name="Fu Y."/>
            <person name="Cai Y."/>
            <person name="Lin Z."/>
            <person name="Chen P."/>
        </authorList>
    </citation>
    <scope>NUCLEOTIDE SEQUENCE [LARGE SCALE GENOMIC DNA]</scope>
    <source>
        <strain evidence="1 2">NBRC 105384</strain>
    </source>
</reference>
<dbReference type="InterPro" id="IPR032466">
    <property type="entry name" value="Metal_Hydrolase"/>
</dbReference>
<dbReference type="RefSeq" id="WP_129985260.1">
    <property type="nucleotide sequence ID" value="NZ_SDPU01000009.1"/>
</dbReference>
<protein>
    <submittedName>
        <fullName evidence="1">Membrane dipeptidase</fullName>
    </submittedName>
</protein>
<sequence>MTPHASDARRLHDDAVIVDGLQINNWNREVIQELRTGGVTGVNATAAVWEGTEQTLRAVGEWYQLTRNNQDIVVLAETADDIRKAKDEGRVAVVLGFQNTSPFGDDYRMVEVFHRLGVRVAQLTYNNQNAVGGSCYEPEDSGLTRFGRVIVSEMNRVGMLVDLSHVGNRTSLEAVEASSAPVAITHANPTWFVDNPRNKPDEVIRAVATAGGVVGCCLYPIVLGGAATTVAEFCAMVARLVDDLGPDQVALGSDCTRNWGDDYVEWLRSGHWRPRGETAAQWPEWPYWFRGPEDFPRVTDGLIDAGLDEKTVRGVLGENWLRLFDDVFAGGRSS</sequence>
<evidence type="ECO:0000313" key="1">
    <source>
        <dbReference type="EMBL" id="RYU14837.1"/>
    </source>
</evidence>
<dbReference type="EMBL" id="SDPU01000009">
    <property type="protein sequence ID" value="RYU14837.1"/>
    <property type="molecule type" value="Genomic_DNA"/>
</dbReference>
<dbReference type="OrthoDB" id="9804920at2"/>
<name>A0A4Q5J7Y6_9ACTN</name>
<organism evidence="1 2">
    <name type="scientific">Nocardioides iriomotensis</name>
    <dbReference type="NCBI Taxonomy" id="715784"/>
    <lineage>
        <taxon>Bacteria</taxon>
        <taxon>Bacillati</taxon>
        <taxon>Actinomycetota</taxon>
        <taxon>Actinomycetes</taxon>
        <taxon>Propionibacteriales</taxon>
        <taxon>Nocardioidaceae</taxon>
        <taxon>Nocardioides</taxon>
    </lineage>
</organism>
<dbReference type="PANTHER" id="PTHR10443:SF12">
    <property type="entry name" value="DIPEPTIDASE"/>
    <property type="match status" value="1"/>
</dbReference>
<dbReference type="SUPFAM" id="SSF51556">
    <property type="entry name" value="Metallo-dependent hydrolases"/>
    <property type="match status" value="1"/>
</dbReference>
<accession>A0A4Q5J7Y6</accession>
<dbReference type="AlphaFoldDB" id="A0A4Q5J7Y6"/>
<keyword evidence="2" id="KW-1185">Reference proteome</keyword>
<comment type="caution">
    <text evidence="1">The sequence shown here is derived from an EMBL/GenBank/DDBJ whole genome shotgun (WGS) entry which is preliminary data.</text>
</comment>
<dbReference type="Gene3D" id="3.20.20.140">
    <property type="entry name" value="Metal-dependent hydrolases"/>
    <property type="match status" value="1"/>
</dbReference>
<dbReference type="InterPro" id="IPR008257">
    <property type="entry name" value="Pept_M19"/>
</dbReference>
<evidence type="ECO:0000313" key="2">
    <source>
        <dbReference type="Proteomes" id="UP000291189"/>
    </source>
</evidence>
<proteinExistence type="predicted"/>
<dbReference type="Pfam" id="PF01244">
    <property type="entry name" value="Peptidase_M19"/>
    <property type="match status" value="1"/>
</dbReference>
<dbReference type="Proteomes" id="UP000291189">
    <property type="component" value="Unassembled WGS sequence"/>
</dbReference>
<gene>
    <name evidence="1" type="ORF">ETU37_02295</name>
</gene>